<comment type="similarity">
    <text evidence="2">Belongs to the oxygen-dependent FAD-linked oxidoreductase family.</text>
</comment>
<evidence type="ECO:0000256" key="4">
    <source>
        <dbReference type="ARBA" id="ARBA00022827"/>
    </source>
</evidence>
<keyword evidence="5" id="KW-0560">Oxidoreductase</keyword>
<proteinExistence type="inferred from homology"/>
<dbReference type="InterPro" id="IPR016169">
    <property type="entry name" value="FAD-bd_PCMH_sub2"/>
</dbReference>
<dbReference type="InterPro" id="IPR016166">
    <property type="entry name" value="FAD-bd_PCMH"/>
</dbReference>
<dbReference type="PANTHER" id="PTHR42973">
    <property type="entry name" value="BINDING OXIDOREDUCTASE, PUTATIVE (AFU_ORTHOLOGUE AFUA_1G17690)-RELATED"/>
    <property type="match status" value="1"/>
</dbReference>
<dbReference type="SUPFAM" id="SSF56176">
    <property type="entry name" value="FAD-binding/transporter-associated domain-like"/>
    <property type="match status" value="1"/>
</dbReference>
<protein>
    <submittedName>
        <fullName evidence="8">FAD-binding domain-containing protein</fullName>
    </submittedName>
</protein>
<accession>A0AAD7EVH6</accession>
<dbReference type="EMBL" id="JARIHO010000012">
    <property type="protein sequence ID" value="KAJ7352303.1"/>
    <property type="molecule type" value="Genomic_DNA"/>
</dbReference>
<reference evidence="8" key="1">
    <citation type="submission" date="2023-03" db="EMBL/GenBank/DDBJ databases">
        <title>Massive genome expansion in bonnet fungi (Mycena s.s.) driven by repeated elements and novel gene families across ecological guilds.</title>
        <authorList>
            <consortium name="Lawrence Berkeley National Laboratory"/>
            <person name="Harder C.B."/>
            <person name="Miyauchi S."/>
            <person name="Viragh M."/>
            <person name="Kuo A."/>
            <person name="Thoen E."/>
            <person name="Andreopoulos B."/>
            <person name="Lu D."/>
            <person name="Skrede I."/>
            <person name="Drula E."/>
            <person name="Henrissat B."/>
            <person name="Morin E."/>
            <person name="Kohler A."/>
            <person name="Barry K."/>
            <person name="LaButti K."/>
            <person name="Morin E."/>
            <person name="Salamov A."/>
            <person name="Lipzen A."/>
            <person name="Mereny Z."/>
            <person name="Hegedus B."/>
            <person name="Baldrian P."/>
            <person name="Stursova M."/>
            <person name="Weitz H."/>
            <person name="Taylor A."/>
            <person name="Grigoriev I.V."/>
            <person name="Nagy L.G."/>
            <person name="Martin F."/>
            <person name="Kauserud H."/>
        </authorList>
    </citation>
    <scope>NUCLEOTIDE SEQUENCE</scope>
    <source>
        <strain evidence="8">CBHHK002</strain>
    </source>
</reference>
<feature type="chain" id="PRO_5041936045" evidence="6">
    <location>
        <begin position="22"/>
        <end position="568"/>
    </location>
</feature>
<evidence type="ECO:0000256" key="1">
    <source>
        <dbReference type="ARBA" id="ARBA00001974"/>
    </source>
</evidence>
<dbReference type="GO" id="GO:0071949">
    <property type="term" value="F:FAD binding"/>
    <property type="evidence" value="ECO:0007669"/>
    <property type="project" value="InterPro"/>
</dbReference>
<evidence type="ECO:0000313" key="9">
    <source>
        <dbReference type="Proteomes" id="UP001218218"/>
    </source>
</evidence>
<evidence type="ECO:0000256" key="5">
    <source>
        <dbReference type="ARBA" id="ARBA00023002"/>
    </source>
</evidence>
<gene>
    <name evidence="8" type="ORF">DFH08DRAFT_858518</name>
</gene>
<dbReference type="InterPro" id="IPR036318">
    <property type="entry name" value="FAD-bd_PCMH-like_sf"/>
</dbReference>
<dbReference type="PANTHER" id="PTHR42973:SF39">
    <property type="entry name" value="FAD-BINDING PCMH-TYPE DOMAIN-CONTAINING PROTEIN"/>
    <property type="match status" value="1"/>
</dbReference>
<name>A0AAD7EVH6_9AGAR</name>
<keyword evidence="9" id="KW-1185">Reference proteome</keyword>
<evidence type="ECO:0000256" key="6">
    <source>
        <dbReference type="SAM" id="SignalP"/>
    </source>
</evidence>
<dbReference type="InterPro" id="IPR012951">
    <property type="entry name" value="BBE"/>
</dbReference>
<evidence type="ECO:0000259" key="7">
    <source>
        <dbReference type="PROSITE" id="PS51387"/>
    </source>
</evidence>
<dbReference type="GO" id="GO:0016491">
    <property type="term" value="F:oxidoreductase activity"/>
    <property type="evidence" value="ECO:0007669"/>
    <property type="project" value="UniProtKB-KW"/>
</dbReference>
<organism evidence="8 9">
    <name type="scientific">Mycena albidolilacea</name>
    <dbReference type="NCBI Taxonomy" id="1033008"/>
    <lineage>
        <taxon>Eukaryota</taxon>
        <taxon>Fungi</taxon>
        <taxon>Dikarya</taxon>
        <taxon>Basidiomycota</taxon>
        <taxon>Agaricomycotina</taxon>
        <taxon>Agaricomycetes</taxon>
        <taxon>Agaricomycetidae</taxon>
        <taxon>Agaricales</taxon>
        <taxon>Marasmiineae</taxon>
        <taxon>Mycenaceae</taxon>
        <taxon>Mycena</taxon>
    </lineage>
</organism>
<sequence>MRPFFPASVILVLTLFHSSQALGKKRQTCRNVPGSAEYPNAQAWSTLNKTISGRLVTAVPSAKYCASIGGCTDAQWGSALFRNTIPGAMNQVNFEQGYDLKPASLCLRDSTTCAQGDVSLYSVEAQTAGDIQAAVKFASAYNLRLAVKASGHDYLGRSTAPNSLLIRTSHFQNIAFTDAFYVGTQNLGSAVTVGSGVHLQDLYAQAKNQGKVVVGGSAATVVAAGGYLQGGGHSALAPLFGLAADNVLEFHIVVASGALLQVNKNSYPDLFYALRGGGAGSWGVIVNATVRTFPTFSGTFSQIELGATTNAAAGALLAVHAQHIFDLDAVRGGQYFYLEKPGNVSVLVINTFTANTTLDEGTALLTPLLNDSLAVPGVFLVEKLIVTLSVNDALHMADDVAGVNIVMGSRFVPEAAYKNPNAPEIVAKIYEDLLDGGAQQILGNLVAGGQVSANAGISSAVHPAWRTAKNHFIVVNPWDDSASAAEIAATRTKFQDSQAAIIERLSGPNAGSYSNEGDIFEPNFQTTFYGPNYAKLSAIKTRYDPKDLFIVAAGVGSERWDATGTCTR</sequence>
<evidence type="ECO:0000256" key="3">
    <source>
        <dbReference type="ARBA" id="ARBA00022630"/>
    </source>
</evidence>
<comment type="caution">
    <text evidence="8">The sequence shown here is derived from an EMBL/GenBank/DDBJ whole genome shotgun (WGS) entry which is preliminary data.</text>
</comment>
<dbReference type="Gene3D" id="3.30.465.10">
    <property type="match status" value="2"/>
</dbReference>
<feature type="domain" description="FAD-binding PCMH-type" evidence="7">
    <location>
        <begin position="115"/>
        <end position="295"/>
    </location>
</feature>
<keyword evidence="4" id="KW-0274">FAD</keyword>
<keyword evidence="3" id="KW-0285">Flavoprotein</keyword>
<evidence type="ECO:0000256" key="2">
    <source>
        <dbReference type="ARBA" id="ARBA00005466"/>
    </source>
</evidence>
<dbReference type="PROSITE" id="PS51387">
    <property type="entry name" value="FAD_PCMH"/>
    <property type="match status" value="1"/>
</dbReference>
<dbReference type="Proteomes" id="UP001218218">
    <property type="component" value="Unassembled WGS sequence"/>
</dbReference>
<dbReference type="AlphaFoldDB" id="A0AAD7EVH6"/>
<dbReference type="Pfam" id="PF01565">
    <property type="entry name" value="FAD_binding_4"/>
    <property type="match status" value="1"/>
</dbReference>
<evidence type="ECO:0000313" key="8">
    <source>
        <dbReference type="EMBL" id="KAJ7352303.1"/>
    </source>
</evidence>
<dbReference type="Pfam" id="PF08031">
    <property type="entry name" value="BBE"/>
    <property type="match status" value="1"/>
</dbReference>
<feature type="signal peptide" evidence="6">
    <location>
        <begin position="1"/>
        <end position="21"/>
    </location>
</feature>
<dbReference type="InterPro" id="IPR050416">
    <property type="entry name" value="FAD-linked_Oxidoreductase"/>
</dbReference>
<keyword evidence="6" id="KW-0732">Signal</keyword>
<dbReference type="InterPro" id="IPR006094">
    <property type="entry name" value="Oxid_FAD_bind_N"/>
</dbReference>
<comment type="cofactor">
    <cofactor evidence="1">
        <name>FAD</name>
        <dbReference type="ChEBI" id="CHEBI:57692"/>
    </cofactor>
</comment>